<evidence type="ECO:0000313" key="10">
    <source>
        <dbReference type="Proteomes" id="UP000799757"/>
    </source>
</evidence>
<evidence type="ECO:0000256" key="3">
    <source>
        <dbReference type="ARBA" id="ARBA00022737"/>
    </source>
</evidence>
<dbReference type="FunFam" id="3.30.160.60:FF:002343">
    <property type="entry name" value="Zinc finger protein 33A"/>
    <property type="match status" value="1"/>
</dbReference>
<dbReference type="InterPro" id="IPR036236">
    <property type="entry name" value="Znf_C2H2_sf"/>
</dbReference>
<comment type="subcellular location">
    <subcellularLocation>
        <location evidence="1">Nucleus</location>
    </subcellularLocation>
</comment>
<dbReference type="PROSITE" id="PS50157">
    <property type="entry name" value="ZINC_FINGER_C2H2_2"/>
    <property type="match status" value="2"/>
</dbReference>
<reference evidence="9" key="1">
    <citation type="journal article" date="2020" name="Stud. Mycol.">
        <title>101 Dothideomycetes genomes: a test case for predicting lifestyles and emergence of pathogens.</title>
        <authorList>
            <person name="Haridas S."/>
            <person name="Albert R."/>
            <person name="Binder M."/>
            <person name="Bloem J."/>
            <person name="Labutti K."/>
            <person name="Salamov A."/>
            <person name="Andreopoulos B."/>
            <person name="Baker S."/>
            <person name="Barry K."/>
            <person name="Bills G."/>
            <person name="Bluhm B."/>
            <person name="Cannon C."/>
            <person name="Castanera R."/>
            <person name="Culley D."/>
            <person name="Daum C."/>
            <person name="Ezra D."/>
            <person name="Gonzalez J."/>
            <person name="Henrissat B."/>
            <person name="Kuo A."/>
            <person name="Liang C."/>
            <person name="Lipzen A."/>
            <person name="Lutzoni F."/>
            <person name="Magnuson J."/>
            <person name="Mondo S."/>
            <person name="Nolan M."/>
            <person name="Ohm R."/>
            <person name="Pangilinan J."/>
            <person name="Park H.-J."/>
            <person name="Ramirez L."/>
            <person name="Alfaro M."/>
            <person name="Sun H."/>
            <person name="Tritt A."/>
            <person name="Yoshinaga Y."/>
            <person name="Zwiers L.-H."/>
            <person name="Turgeon B."/>
            <person name="Goodwin S."/>
            <person name="Spatafora J."/>
            <person name="Crous P."/>
            <person name="Grigoriev I."/>
        </authorList>
    </citation>
    <scope>NUCLEOTIDE SEQUENCE</scope>
    <source>
        <strain evidence="9">CBS 109.77</strain>
    </source>
</reference>
<protein>
    <recommendedName>
        <fullName evidence="8">C2H2-type domain-containing protein</fullName>
    </recommendedName>
</protein>
<dbReference type="GO" id="GO:0000978">
    <property type="term" value="F:RNA polymerase II cis-regulatory region sequence-specific DNA binding"/>
    <property type="evidence" value="ECO:0007669"/>
    <property type="project" value="TreeGrafter"/>
</dbReference>
<dbReference type="PANTHER" id="PTHR24388">
    <property type="entry name" value="ZINC FINGER PROTEIN"/>
    <property type="match status" value="1"/>
</dbReference>
<dbReference type="PROSITE" id="PS00028">
    <property type="entry name" value="ZINC_FINGER_C2H2_1"/>
    <property type="match status" value="2"/>
</dbReference>
<evidence type="ECO:0000313" key="9">
    <source>
        <dbReference type="EMBL" id="KAF2794842.1"/>
    </source>
</evidence>
<keyword evidence="3" id="KW-0677">Repeat</keyword>
<keyword evidence="2" id="KW-0479">Metal-binding</keyword>
<dbReference type="EMBL" id="MU001878">
    <property type="protein sequence ID" value="KAF2794842.1"/>
    <property type="molecule type" value="Genomic_DNA"/>
</dbReference>
<accession>A0A6A6XEH2</accession>
<dbReference type="SUPFAM" id="SSF57667">
    <property type="entry name" value="beta-beta-alpha zinc fingers"/>
    <property type="match status" value="1"/>
</dbReference>
<organism evidence="9 10">
    <name type="scientific">Melanomma pulvis-pyrius CBS 109.77</name>
    <dbReference type="NCBI Taxonomy" id="1314802"/>
    <lineage>
        <taxon>Eukaryota</taxon>
        <taxon>Fungi</taxon>
        <taxon>Dikarya</taxon>
        <taxon>Ascomycota</taxon>
        <taxon>Pezizomycotina</taxon>
        <taxon>Dothideomycetes</taxon>
        <taxon>Pleosporomycetidae</taxon>
        <taxon>Pleosporales</taxon>
        <taxon>Melanommataceae</taxon>
        <taxon>Melanomma</taxon>
    </lineage>
</organism>
<dbReference type="GO" id="GO:0008270">
    <property type="term" value="F:zinc ion binding"/>
    <property type="evidence" value="ECO:0007669"/>
    <property type="project" value="UniProtKB-KW"/>
</dbReference>
<dbReference type="Pfam" id="PF00096">
    <property type="entry name" value="zf-C2H2"/>
    <property type="match status" value="1"/>
</dbReference>
<dbReference type="SMART" id="SM00355">
    <property type="entry name" value="ZnF_C2H2"/>
    <property type="match status" value="2"/>
</dbReference>
<evidence type="ECO:0000256" key="4">
    <source>
        <dbReference type="ARBA" id="ARBA00022771"/>
    </source>
</evidence>
<dbReference type="InterPro" id="IPR050527">
    <property type="entry name" value="Snail/Krueppel_Znf"/>
</dbReference>
<name>A0A6A6XEH2_9PLEO</name>
<evidence type="ECO:0000256" key="5">
    <source>
        <dbReference type="ARBA" id="ARBA00022833"/>
    </source>
</evidence>
<feature type="non-terminal residue" evidence="9">
    <location>
        <position position="126"/>
    </location>
</feature>
<dbReference type="Gene3D" id="3.30.160.60">
    <property type="entry name" value="Classic Zinc Finger"/>
    <property type="match status" value="2"/>
</dbReference>
<gene>
    <name evidence="9" type="ORF">K505DRAFT_241271</name>
</gene>
<keyword evidence="6" id="KW-0539">Nucleus</keyword>
<proteinExistence type="predicted"/>
<dbReference type="Proteomes" id="UP000799757">
    <property type="component" value="Unassembled WGS sequence"/>
</dbReference>
<evidence type="ECO:0000256" key="7">
    <source>
        <dbReference type="PROSITE-ProRule" id="PRU00042"/>
    </source>
</evidence>
<dbReference type="GO" id="GO:0000981">
    <property type="term" value="F:DNA-binding transcription factor activity, RNA polymerase II-specific"/>
    <property type="evidence" value="ECO:0007669"/>
    <property type="project" value="TreeGrafter"/>
</dbReference>
<dbReference type="OrthoDB" id="8117402at2759"/>
<dbReference type="Pfam" id="PF13912">
    <property type="entry name" value="zf-C2H2_6"/>
    <property type="match status" value="1"/>
</dbReference>
<dbReference type="InterPro" id="IPR013087">
    <property type="entry name" value="Znf_C2H2_type"/>
</dbReference>
<dbReference type="PANTHER" id="PTHR24388:SF54">
    <property type="entry name" value="PROTEIN ESCARGOT"/>
    <property type="match status" value="1"/>
</dbReference>
<keyword evidence="5" id="KW-0862">Zinc</keyword>
<sequence length="126" mass="14338">MLDLAGPSTRDLKAVRTPATFQCNLCSKRFSRAYNLSSHLRTHTDDRRFVCSTCGKAFARYNDSLRHEGLHSGEKKFVCSGVLKNNTRWGCGRHFPRASVLGRHFQNSVCIGPLFEEEQKETKSSW</sequence>
<evidence type="ECO:0000256" key="1">
    <source>
        <dbReference type="ARBA" id="ARBA00004123"/>
    </source>
</evidence>
<dbReference type="AlphaFoldDB" id="A0A6A6XEH2"/>
<feature type="domain" description="C2H2-type" evidence="8">
    <location>
        <begin position="21"/>
        <end position="48"/>
    </location>
</feature>
<evidence type="ECO:0000259" key="8">
    <source>
        <dbReference type="PROSITE" id="PS50157"/>
    </source>
</evidence>
<keyword evidence="4 7" id="KW-0863">Zinc-finger</keyword>
<dbReference type="GO" id="GO:0005634">
    <property type="term" value="C:nucleus"/>
    <property type="evidence" value="ECO:0007669"/>
    <property type="project" value="UniProtKB-SubCell"/>
</dbReference>
<evidence type="ECO:0000256" key="2">
    <source>
        <dbReference type="ARBA" id="ARBA00022723"/>
    </source>
</evidence>
<evidence type="ECO:0000256" key="6">
    <source>
        <dbReference type="ARBA" id="ARBA00023242"/>
    </source>
</evidence>
<keyword evidence="10" id="KW-1185">Reference proteome</keyword>
<feature type="domain" description="C2H2-type" evidence="8">
    <location>
        <begin position="49"/>
        <end position="76"/>
    </location>
</feature>